<dbReference type="Pfam" id="PF07730">
    <property type="entry name" value="HisKA_3"/>
    <property type="match status" value="1"/>
</dbReference>
<dbReference type="Pfam" id="PF02518">
    <property type="entry name" value="HATPase_c"/>
    <property type="match status" value="1"/>
</dbReference>
<protein>
    <recommendedName>
        <fullName evidence="2">histidine kinase</fullName>
        <ecNumber evidence="2">2.7.13.3</ecNumber>
    </recommendedName>
</protein>
<keyword evidence="13" id="KW-1185">Reference proteome</keyword>
<evidence type="ECO:0000256" key="7">
    <source>
        <dbReference type="ARBA" id="ARBA00022840"/>
    </source>
</evidence>
<evidence type="ECO:0000313" key="13">
    <source>
        <dbReference type="Proteomes" id="UP000661607"/>
    </source>
</evidence>
<dbReference type="InterPro" id="IPR050482">
    <property type="entry name" value="Sensor_HK_TwoCompSys"/>
</dbReference>
<keyword evidence="10" id="KW-0472">Membrane</keyword>
<dbReference type="SUPFAM" id="SSF55874">
    <property type="entry name" value="ATPase domain of HSP90 chaperone/DNA topoisomerase II/histidine kinase"/>
    <property type="match status" value="1"/>
</dbReference>
<keyword evidence="9" id="KW-0175">Coiled coil</keyword>
<evidence type="ECO:0000259" key="11">
    <source>
        <dbReference type="SMART" id="SM00387"/>
    </source>
</evidence>
<dbReference type="EMBL" id="JADBEF010000001">
    <property type="protein sequence ID" value="MBE1564080.1"/>
    <property type="molecule type" value="Genomic_DNA"/>
</dbReference>
<organism evidence="12 13">
    <name type="scientific">Nonomuraea africana</name>
    <dbReference type="NCBI Taxonomy" id="46171"/>
    <lineage>
        <taxon>Bacteria</taxon>
        <taxon>Bacillati</taxon>
        <taxon>Actinomycetota</taxon>
        <taxon>Actinomycetes</taxon>
        <taxon>Streptosporangiales</taxon>
        <taxon>Streptosporangiaceae</taxon>
        <taxon>Nonomuraea</taxon>
    </lineage>
</organism>
<dbReference type="PANTHER" id="PTHR24421">
    <property type="entry name" value="NITRATE/NITRITE SENSOR PROTEIN NARX-RELATED"/>
    <property type="match status" value="1"/>
</dbReference>
<evidence type="ECO:0000256" key="1">
    <source>
        <dbReference type="ARBA" id="ARBA00000085"/>
    </source>
</evidence>
<gene>
    <name evidence="12" type="ORF">H4W81_006859</name>
</gene>
<accession>A0ABR9KPX6</accession>
<keyword evidence="4" id="KW-0808">Transferase</keyword>
<evidence type="ECO:0000313" key="12">
    <source>
        <dbReference type="EMBL" id="MBE1564080.1"/>
    </source>
</evidence>
<evidence type="ECO:0000256" key="5">
    <source>
        <dbReference type="ARBA" id="ARBA00022741"/>
    </source>
</evidence>
<reference evidence="12 13" key="1">
    <citation type="submission" date="2020-10" db="EMBL/GenBank/DDBJ databases">
        <title>Sequencing the genomes of 1000 actinobacteria strains.</title>
        <authorList>
            <person name="Klenk H.-P."/>
        </authorList>
    </citation>
    <scope>NUCLEOTIDE SEQUENCE [LARGE SCALE GENOMIC DNA]</scope>
    <source>
        <strain evidence="12 13">DSM 43748</strain>
    </source>
</reference>
<evidence type="ECO:0000256" key="2">
    <source>
        <dbReference type="ARBA" id="ARBA00012438"/>
    </source>
</evidence>
<dbReference type="EC" id="2.7.13.3" evidence="2"/>
<keyword evidence="3" id="KW-0597">Phosphoprotein</keyword>
<dbReference type="CDD" id="cd16917">
    <property type="entry name" value="HATPase_UhpB-NarQ-NarX-like"/>
    <property type="match status" value="1"/>
</dbReference>
<keyword evidence="7" id="KW-0067">ATP-binding</keyword>
<dbReference type="Gene3D" id="3.30.565.10">
    <property type="entry name" value="Histidine kinase-like ATPase, C-terminal domain"/>
    <property type="match status" value="1"/>
</dbReference>
<keyword evidence="5" id="KW-0547">Nucleotide-binding</keyword>
<evidence type="ECO:0000256" key="9">
    <source>
        <dbReference type="SAM" id="Coils"/>
    </source>
</evidence>
<comment type="caution">
    <text evidence="12">The sequence shown here is derived from an EMBL/GenBank/DDBJ whole genome shotgun (WGS) entry which is preliminary data.</text>
</comment>
<dbReference type="SMART" id="SM00387">
    <property type="entry name" value="HATPase_c"/>
    <property type="match status" value="1"/>
</dbReference>
<evidence type="ECO:0000256" key="8">
    <source>
        <dbReference type="ARBA" id="ARBA00023012"/>
    </source>
</evidence>
<dbReference type="Proteomes" id="UP000661607">
    <property type="component" value="Unassembled WGS sequence"/>
</dbReference>
<keyword evidence="10" id="KW-0812">Transmembrane</keyword>
<name>A0ABR9KPX6_9ACTN</name>
<evidence type="ECO:0000256" key="4">
    <source>
        <dbReference type="ARBA" id="ARBA00022679"/>
    </source>
</evidence>
<proteinExistence type="predicted"/>
<keyword evidence="6 12" id="KW-0418">Kinase</keyword>
<sequence length="402" mass="42019">MSPLPRLGARPTVADAALAGLVGLPLLGWTWFVLGTGPGPAPLVSAGALLATAAMAFRRTAPLWSFAAVSAGCAAMLAGADLLLPPSMLIFPWSLYSLCANGPRAASAAGAGVAVLGSAAAGARFWLEPRQAAGLPPSFVFLFLLAVGTVAWSLGLWRRTQRAYLAALEERARRAEADREERALRAVAEERARIAREIHDVVSHSLSVVISQAQGGVYAVRADPGRAAGILTTIADAGRHALADMRGLLGVLRADTPLEQRPADAQPTLAELPQLLEGARAAGLRVTFLRDGTERRLSPAAELAVYRLVQESLTNTLKHAGQGHAAVVRLTWEAAELAVRVEDDGQGPSREHAEGFGHGLLGMRERFVAFGGTVTAGPAASGGFQVAARLPYPPTTAVKERA</sequence>
<feature type="transmembrane region" description="Helical" evidence="10">
    <location>
        <begin position="64"/>
        <end position="85"/>
    </location>
</feature>
<evidence type="ECO:0000256" key="6">
    <source>
        <dbReference type="ARBA" id="ARBA00022777"/>
    </source>
</evidence>
<dbReference type="InterPro" id="IPR003594">
    <property type="entry name" value="HATPase_dom"/>
</dbReference>
<dbReference type="GO" id="GO:0016301">
    <property type="term" value="F:kinase activity"/>
    <property type="evidence" value="ECO:0007669"/>
    <property type="project" value="UniProtKB-KW"/>
</dbReference>
<feature type="domain" description="Histidine kinase/HSP90-like ATPase" evidence="11">
    <location>
        <begin position="300"/>
        <end position="394"/>
    </location>
</feature>
<dbReference type="InterPro" id="IPR055558">
    <property type="entry name" value="DUF7134"/>
</dbReference>
<keyword evidence="10" id="KW-1133">Transmembrane helix</keyword>
<feature type="transmembrane region" description="Helical" evidence="10">
    <location>
        <begin position="139"/>
        <end position="157"/>
    </location>
</feature>
<feature type="coiled-coil region" evidence="9">
    <location>
        <begin position="158"/>
        <end position="197"/>
    </location>
</feature>
<comment type="catalytic activity">
    <reaction evidence="1">
        <text>ATP + protein L-histidine = ADP + protein N-phospho-L-histidine.</text>
        <dbReference type="EC" id="2.7.13.3"/>
    </reaction>
</comment>
<dbReference type="InterPro" id="IPR011712">
    <property type="entry name" value="Sig_transdc_His_kin_sub3_dim/P"/>
</dbReference>
<dbReference type="PANTHER" id="PTHR24421:SF10">
    <property type="entry name" value="NITRATE_NITRITE SENSOR PROTEIN NARQ"/>
    <property type="match status" value="1"/>
</dbReference>
<evidence type="ECO:0000256" key="10">
    <source>
        <dbReference type="SAM" id="Phobius"/>
    </source>
</evidence>
<dbReference type="RefSeq" id="WP_192778526.1">
    <property type="nucleotide sequence ID" value="NZ_BAAASY010000028.1"/>
</dbReference>
<keyword evidence="8" id="KW-0902">Two-component regulatory system</keyword>
<evidence type="ECO:0000256" key="3">
    <source>
        <dbReference type="ARBA" id="ARBA00022553"/>
    </source>
</evidence>
<dbReference type="Pfam" id="PF23539">
    <property type="entry name" value="DUF7134"/>
    <property type="match status" value="1"/>
</dbReference>
<dbReference type="Gene3D" id="1.20.5.1930">
    <property type="match status" value="1"/>
</dbReference>
<feature type="transmembrane region" description="Helical" evidence="10">
    <location>
        <begin position="105"/>
        <end position="127"/>
    </location>
</feature>
<dbReference type="InterPro" id="IPR036890">
    <property type="entry name" value="HATPase_C_sf"/>
</dbReference>